<dbReference type="Pfam" id="PF00486">
    <property type="entry name" value="Trans_reg_C"/>
    <property type="match status" value="1"/>
</dbReference>
<name>A0A381Q6G1_9ZZZZ</name>
<dbReference type="InterPro" id="IPR036388">
    <property type="entry name" value="WH-like_DNA-bd_sf"/>
</dbReference>
<dbReference type="PANTHER" id="PTHR48111:SF40">
    <property type="entry name" value="PHOSPHATE REGULON TRANSCRIPTIONAL REGULATORY PROTEIN PHOB"/>
    <property type="match status" value="1"/>
</dbReference>
<dbReference type="Gene3D" id="3.40.50.2300">
    <property type="match status" value="1"/>
</dbReference>
<dbReference type="InterPro" id="IPR039420">
    <property type="entry name" value="WalR-like"/>
</dbReference>
<reference evidence="6" key="1">
    <citation type="submission" date="2018-05" db="EMBL/GenBank/DDBJ databases">
        <authorList>
            <person name="Lanie J.A."/>
            <person name="Ng W.-L."/>
            <person name="Kazmierczak K.M."/>
            <person name="Andrzejewski T.M."/>
            <person name="Davidsen T.M."/>
            <person name="Wayne K.J."/>
            <person name="Tettelin H."/>
            <person name="Glass J.I."/>
            <person name="Rusch D."/>
            <person name="Podicherti R."/>
            <person name="Tsui H.-C.T."/>
            <person name="Winkler M.E."/>
        </authorList>
    </citation>
    <scope>NUCLEOTIDE SEQUENCE</scope>
</reference>
<keyword evidence="3" id="KW-0238">DNA-binding</keyword>
<evidence type="ECO:0000259" key="5">
    <source>
        <dbReference type="PROSITE" id="PS51755"/>
    </source>
</evidence>
<dbReference type="EMBL" id="UINC01001226">
    <property type="protein sequence ID" value="SUZ74892.1"/>
    <property type="molecule type" value="Genomic_DNA"/>
</dbReference>
<dbReference type="SMART" id="SM00862">
    <property type="entry name" value="Trans_reg_C"/>
    <property type="match status" value="1"/>
</dbReference>
<sequence>MSSLSKILVVDDDPDIVEILRYNLSLAGYEVRSAVNGKEAIKKAKLFIPQIILLDIMMPELDGIEACSQIKRIPSLDNTIIIFLSARSEDFTQIAAFDAGGDDYISKPVKPKILLKKIASILKRINSGQNKSLKLELDNLVIDRNEYKIVKDKQDLTLPRKEFELLFLLASKPGKVFTRDEIMNSVWGSQVIVGNRTIDVHIRKLREKIGDSYFKTIKGVGYKFNQ</sequence>
<dbReference type="CDD" id="cd00383">
    <property type="entry name" value="trans_reg_C"/>
    <property type="match status" value="1"/>
</dbReference>
<dbReference type="GO" id="GO:0000976">
    <property type="term" value="F:transcription cis-regulatory region binding"/>
    <property type="evidence" value="ECO:0007669"/>
    <property type="project" value="TreeGrafter"/>
</dbReference>
<dbReference type="FunFam" id="1.10.10.10:FF:000018">
    <property type="entry name" value="DNA-binding response regulator ResD"/>
    <property type="match status" value="1"/>
</dbReference>
<dbReference type="PROSITE" id="PS50110">
    <property type="entry name" value="RESPONSE_REGULATORY"/>
    <property type="match status" value="1"/>
</dbReference>
<dbReference type="InterPro" id="IPR001867">
    <property type="entry name" value="OmpR/PhoB-type_DNA-bd"/>
</dbReference>
<dbReference type="GO" id="GO:0006355">
    <property type="term" value="P:regulation of DNA-templated transcription"/>
    <property type="evidence" value="ECO:0007669"/>
    <property type="project" value="InterPro"/>
</dbReference>
<evidence type="ECO:0008006" key="7">
    <source>
        <dbReference type="Google" id="ProtNLM"/>
    </source>
</evidence>
<evidence type="ECO:0000259" key="4">
    <source>
        <dbReference type="PROSITE" id="PS50110"/>
    </source>
</evidence>
<evidence type="ECO:0000256" key="3">
    <source>
        <dbReference type="ARBA" id="ARBA00023125"/>
    </source>
</evidence>
<dbReference type="GO" id="GO:0032993">
    <property type="term" value="C:protein-DNA complex"/>
    <property type="evidence" value="ECO:0007669"/>
    <property type="project" value="TreeGrafter"/>
</dbReference>
<organism evidence="6">
    <name type="scientific">marine metagenome</name>
    <dbReference type="NCBI Taxonomy" id="408172"/>
    <lineage>
        <taxon>unclassified sequences</taxon>
        <taxon>metagenomes</taxon>
        <taxon>ecological metagenomes</taxon>
    </lineage>
</organism>
<dbReference type="SUPFAM" id="SSF52172">
    <property type="entry name" value="CheY-like"/>
    <property type="match status" value="1"/>
</dbReference>
<evidence type="ECO:0000256" key="1">
    <source>
        <dbReference type="ARBA" id="ARBA00022553"/>
    </source>
</evidence>
<dbReference type="Pfam" id="PF00072">
    <property type="entry name" value="Response_reg"/>
    <property type="match status" value="1"/>
</dbReference>
<dbReference type="InterPro" id="IPR016032">
    <property type="entry name" value="Sig_transdc_resp-reg_C-effctor"/>
</dbReference>
<evidence type="ECO:0000256" key="2">
    <source>
        <dbReference type="ARBA" id="ARBA00023012"/>
    </source>
</evidence>
<feature type="domain" description="OmpR/PhoB-type" evidence="5">
    <location>
        <begin position="132"/>
        <end position="226"/>
    </location>
</feature>
<dbReference type="CDD" id="cd17574">
    <property type="entry name" value="REC_OmpR"/>
    <property type="match status" value="1"/>
</dbReference>
<gene>
    <name evidence="6" type="ORF">METZ01_LOCUS27746</name>
</gene>
<dbReference type="AlphaFoldDB" id="A0A381Q6G1"/>
<feature type="domain" description="Response regulatory" evidence="4">
    <location>
        <begin position="6"/>
        <end position="122"/>
    </location>
</feature>
<dbReference type="PROSITE" id="PS51755">
    <property type="entry name" value="OMPR_PHOB"/>
    <property type="match status" value="1"/>
</dbReference>
<dbReference type="GO" id="GO:0005829">
    <property type="term" value="C:cytosol"/>
    <property type="evidence" value="ECO:0007669"/>
    <property type="project" value="TreeGrafter"/>
</dbReference>
<dbReference type="PANTHER" id="PTHR48111">
    <property type="entry name" value="REGULATOR OF RPOS"/>
    <property type="match status" value="1"/>
</dbReference>
<proteinExistence type="predicted"/>
<dbReference type="Gene3D" id="1.10.10.10">
    <property type="entry name" value="Winged helix-like DNA-binding domain superfamily/Winged helix DNA-binding domain"/>
    <property type="match status" value="1"/>
</dbReference>
<keyword evidence="2" id="KW-0902">Two-component regulatory system</keyword>
<dbReference type="SUPFAM" id="SSF46894">
    <property type="entry name" value="C-terminal effector domain of the bipartite response regulators"/>
    <property type="match status" value="1"/>
</dbReference>
<dbReference type="InterPro" id="IPR011006">
    <property type="entry name" value="CheY-like_superfamily"/>
</dbReference>
<dbReference type="GO" id="GO:0000156">
    <property type="term" value="F:phosphorelay response regulator activity"/>
    <property type="evidence" value="ECO:0007669"/>
    <property type="project" value="TreeGrafter"/>
</dbReference>
<protein>
    <recommendedName>
        <fullName evidence="7">DNA-binding response regulator</fullName>
    </recommendedName>
</protein>
<dbReference type="InterPro" id="IPR001789">
    <property type="entry name" value="Sig_transdc_resp-reg_receiver"/>
</dbReference>
<dbReference type="SMART" id="SM00448">
    <property type="entry name" value="REC"/>
    <property type="match status" value="1"/>
</dbReference>
<evidence type="ECO:0000313" key="6">
    <source>
        <dbReference type="EMBL" id="SUZ74892.1"/>
    </source>
</evidence>
<keyword evidence="1" id="KW-0597">Phosphoprotein</keyword>
<accession>A0A381Q6G1</accession>